<gene>
    <name evidence="6" type="ORF">JQM67_12120</name>
</gene>
<evidence type="ECO:0000313" key="7">
    <source>
        <dbReference type="Proteomes" id="UP001299220"/>
    </source>
</evidence>
<evidence type="ECO:0000256" key="1">
    <source>
        <dbReference type="ARBA" id="ARBA00004141"/>
    </source>
</evidence>
<organism evidence="6 7">
    <name type="scientific">Anaeromassilibacillus senegalensis</name>
    <dbReference type="NCBI Taxonomy" id="1673717"/>
    <lineage>
        <taxon>Bacteria</taxon>
        <taxon>Bacillati</taxon>
        <taxon>Bacillota</taxon>
        <taxon>Clostridia</taxon>
        <taxon>Eubacteriales</taxon>
        <taxon>Acutalibacteraceae</taxon>
        <taxon>Anaeromassilibacillus</taxon>
    </lineage>
</organism>
<proteinExistence type="predicted"/>
<feature type="transmembrane region" description="Helical" evidence="5">
    <location>
        <begin position="124"/>
        <end position="143"/>
    </location>
</feature>
<feature type="transmembrane region" description="Helical" evidence="5">
    <location>
        <begin position="95"/>
        <end position="118"/>
    </location>
</feature>
<keyword evidence="2 5" id="KW-0812">Transmembrane</keyword>
<dbReference type="InterPro" id="IPR003339">
    <property type="entry name" value="ABC/ECF_trnsptr_transmembrane"/>
</dbReference>
<feature type="transmembrane region" description="Helical" evidence="5">
    <location>
        <begin position="12"/>
        <end position="33"/>
    </location>
</feature>
<evidence type="ECO:0000256" key="4">
    <source>
        <dbReference type="ARBA" id="ARBA00023136"/>
    </source>
</evidence>
<dbReference type="Proteomes" id="UP001299220">
    <property type="component" value="Unassembled WGS sequence"/>
</dbReference>
<comment type="caution">
    <text evidence="6">The sequence shown here is derived from an EMBL/GenBank/DDBJ whole genome shotgun (WGS) entry which is preliminary data.</text>
</comment>
<protein>
    <submittedName>
        <fullName evidence="6">Energy-coupling factor transporter transmembrane protein EcfT</fullName>
    </submittedName>
</protein>
<keyword evidence="3 5" id="KW-1133">Transmembrane helix</keyword>
<dbReference type="RefSeq" id="WP_235324370.1">
    <property type="nucleotide sequence ID" value="NZ_JAFBIT010000005.1"/>
</dbReference>
<comment type="subcellular location">
    <subcellularLocation>
        <location evidence="1">Membrane</location>
        <topology evidence="1">Multi-pass membrane protein</topology>
    </subcellularLocation>
</comment>
<accession>A0ABS9CQT2</accession>
<feature type="transmembrane region" description="Helical" evidence="5">
    <location>
        <begin position="53"/>
        <end position="74"/>
    </location>
</feature>
<reference evidence="6 7" key="1">
    <citation type="submission" date="2020-12" db="EMBL/GenBank/DDBJ databases">
        <title>Whole genome sequences of gut porcine anaerobes.</title>
        <authorList>
            <person name="Kubasova T."/>
            <person name="Jahodarova E."/>
            <person name="Rychlik I."/>
        </authorList>
    </citation>
    <scope>NUCLEOTIDE SEQUENCE [LARGE SCALE GENOMIC DNA]</scope>
    <source>
        <strain evidence="6 7">An867</strain>
    </source>
</reference>
<evidence type="ECO:0000313" key="6">
    <source>
        <dbReference type="EMBL" id="MCF2653343.1"/>
    </source>
</evidence>
<sequence>MKSDAFGRFHPAVCFLYFVGAIGFGVVIQHPAYAAAGCIGAACYYLVLRGRAAWKRVLSLLPIFALLSVINPLFNTAGSRVLFFVFGRPYTWEALCYGMAIAAVFVVMMLWFSCYNLVMTSDKFTSLFGNLIPALSLLLVMVLRMIPSFLRKASQIQHARQSIGKSVGEGSRISEKIRHGMTVLSALTDWALEGSVVTADSMRARGYGTARRTNFQIYRMTAADWTLLVLIVLLAAAVLLAGGTAAAYTPVLSIEPLTWGFAAYCLYVLIPTALHVKEAVLWRISISKI</sequence>
<evidence type="ECO:0000256" key="3">
    <source>
        <dbReference type="ARBA" id="ARBA00022989"/>
    </source>
</evidence>
<keyword evidence="4 5" id="KW-0472">Membrane</keyword>
<feature type="transmembrane region" description="Helical" evidence="5">
    <location>
        <begin position="257"/>
        <end position="276"/>
    </location>
</feature>
<name>A0ABS9CQT2_9FIRM</name>
<dbReference type="CDD" id="cd16914">
    <property type="entry name" value="EcfT"/>
    <property type="match status" value="1"/>
</dbReference>
<evidence type="ECO:0000256" key="2">
    <source>
        <dbReference type="ARBA" id="ARBA00022692"/>
    </source>
</evidence>
<feature type="transmembrane region" description="Helical" evidence="5">
    <location>
        <begin position="225"/>
        <end position="251"/>
    </location>
</feature>
<dbReference type="EMBL" id="JAFBIT010000005">
    <property type="protein sequence ID" value="MCF2653343.1"/>
    <property type="molecule type" value="Genomic_DNA"/>
</dbReference>
<evidence type="ECO:0000256" key="5">
    <source>
        <dbReference type="SAM" id="Phobius"/>
    </source>
</evidence>
<keyword evidence="7" id="KW-1185">Reference proteome</keyword>